<dbReference type="PRINTS" id="PR00344">
    <property type="entry name" value="BCTRLSENSOR"/>
</dbReference>
<dbReference type="SMART" id="SM00388">
    <property type="entry name" value="HisKA"/>
    <property type="match status" value="1"/>
</dbReference>
<keyword evidence="4" id="KW-0597">Phosphoprotein</keyword>
<keyword evidence="6" id="KW-0812">Transmembrane</keyword>
<keyword evidence="9" id="KW-0067">ATP-binding</keyword>
<keyword evidence="13" id="KW-0175">Coiled coil</keyword>
<dbReference type="InterPro" id="IPR036890">
    <property type="entry name" value="HATPase_C_sf"/>
</dbReference>
<keyword evidence="8" id="KW-0418">Kinase</keyword>
<dbReference type="Pfam" id="PF13426">
    <property type="entry name" value="PAS_9"/>
    <property type="match status" value="1"/>
</dbReference>
<dbReference type="InterPro" id="IPR013655">
    <property type="entry name" value="PAS_fold_3"/>
</dbReference>
<feature type="domain" description="Histidine kinase" evidence="14">
    <location>
        <begin position="617"/>
        <end position="833"/>
    </location>
</feature>
<evidence type="ECO:0000256" key="13">
    <source>
        <dbReference type="SAM" id="Coils"/>
    </source>
</evidence>
<dbReference type="InterPro" id="IPR050351">
    <property type="entry name" value="BphY/WalK/GraS-like"/>
</dbReference>
<proteinExistence type="predicted"/>
<evidence type="ECO:0000256" key="4">
    <source>
        <dbReference type="ARBA" id="ARBA00022553"/>
    </source>
</evidence>
<dbReference type="GO" id="GO:0000156">
    <property type="term" value="F:phosphorelay response regulator activity"/>
    <property type="evidence" value="ECO:0007669"/>
    <property type="project" value="TreeGrafter"/>
</dbReference>
<dbReference type="InterPro" id="IPR000014">
    <property type="entry name" value="PAS"/>
</dbReference>
<feature type="coiled-coil region" evidence="13">
    <location>
        <begin position="135"/>
        <end position="190"/>
    </location>
</feature>
<dbReference type="Pfam" id="PF00512">
    <property type="entry name" value="HisKA"/>
    <property type="match status" value="1"/>
</dbReference>
<protein>
    <recommendedName>
        <fullName evidence="3">histidine kinase</fullName>
        <ecNumber evidence="3">2.7.13.3</ecNumber>
    </recommendedName>
</protein>
<dbReference type="InterPro" id="IPR005467">
    <property type="entry name" value="His_kinase_dom"/>
</dbReference>
<evidence type="ECO:0000256" key="11">
    <source>
        <dbReference type="ARBA" id="ARBA00023012"/>
    </source>
</evidence>
<evidence type="ECO:0000259" key="15">
    <source>
        <dbReference type="PROSITE" id="PS50113"/>
    </source>
</evidence>
<dbReference type="Pfam" id="PF08447">
    <property type="entry name" value="PAS_3"/>
    <property type="match status" value="1"/>
</dbReference>
<dbReference type="Proteomes" id="UP000245391">
    <property type="component" value="Unassembled WGS sequence"/>
</dbReference>
<dbReference type="PROSITE" id="PS50113">
    <property type="entry name" value="PAC"/>
    <property type="match status" value="1"/>
</dbReference>
<evidence type="ECO:0000256" key="12">
    <source>
        <dbReference type="ARBA" id="ARBA00023136"/>
    </source>
</evidence>
<dbReference type="GO" id="GO:0007234">
    <property type="term" value="P:osmosensory signaling via phosphorelay pathway"/>
    <property type="evidence" value="ECO:0007669"/>
    <property type="project" value="TreeGrafter"/>
</dbReference>
<gene>
    <name evidence="16" type="ORF">DF947_04230</name>
</gene>
<dbReference type="OrthoDB" id="9813151at2"/>
<dbReference type="Gene3D" id="3.30.450.20">
    <property type="entry name" value="PAS domain"/>
    <property type="match status" value="3"/>
</dbReference>
<dbReference type="Gene3D" id="3.30.565.10">
    <property type="entry name" value="Histidine kinase-like ATPase, C-terminal domain"/>
    <property type="match status" value="1"/>
</dbReference>
<dbReference type="InterPro" id="IPR004358">
    <property type="entry name" value="Sig_transdc_His_kin-like_C"/>
</dbReference>
<dbReference type="SUPFAM" id="SSF55874">
    <property type="entry name" value="ATPase domain of HSP90 chaperone/DNA topoisomerase II/histidine kinase"/>
    <property type="match status" value="1"/>
</dbReference>
<evidence type="ECO:0000256" key="6">
    <source>
        <dbReference type="ARBA" id="ARBA00022692"/>
    </source>
</evidence>
<dbReference type="SUPFAM" id="SSF47384">
    <property type="entry name" value="Homodimeric domain of signal transducing histidine kinase"/>
    <property type="match status" value="1"/>
</dbReference>
<keyword evidence="12" id="KW-0472">Membrane</keyword>
<name>A0A317F5G9_9SPHI</name>
<dbReference type="EMBL" id="QGNY01000001">
    <property type="protein sequence ID" value="PWS33822.1"/>
    <property type="molecule type" value="Genomic_DNA"/>
</dbReference>
<sequence length="845" mass="95582">MDLLSNAFLKTLLDHSANPTFILSVDKEMELIDQNKAYINLLERLSLIIKANKILKPADFFNEQSKQLFIEGIAQCSKFKEQITLQVIPSYSTSEENIWQLELIPVLNNEFPILHIIGIIYENSIQSDTEKTERLSREQNLNEELATMLEEMEATNEELSQAQQALLSINQELEERVKERTKELQTSEARLKYMITEAPVGISVLHGKNHVLELANNKMLELLQKTSKIIGMPIIEAIPEMAEQVYPKILDEVFQTGEPYYGEASKVMLNHGGLLKEGYYSFVNYPLKDANGNTESIMVVASEVTEQVLSREKVEKLNESLSSINEKLEITNADLLESNKSLATTQSNLKSILDELYKSESRFRGFFEKAPLGMCVLKGTQLITEFANDNILALWGKTRNEVIGLPQEVARPEVSKQKELLTQVKSIFQTGKPLYISALKVSTLVKEGYFNTMYQPLKNDNDEVVSILVIISDVTDQANYRKELEKAKDILKLAMDASSMGSWNIDLVSKKLILSERAQRIYGLETSRLDLDLAKSMVSDEHLEYLTGSLKKALHNKTAFNIEYKIKPIESSNFKWLRSTGKAYYDNEGKALYIAGAVLDITEQKEDELRKNDFIGMVSHELRTPLTSLSAYIQLLQYKVKDNKDSFTDETLNKVSIQLKRMSGMIDGFLNVSVLESGSITLNKSNFDLVELIKSVAEENRVLMPGHFIQVIDEEKINVFADQQKIGNVVNNLISNAAKYSKKDSLIAIRCEIIGNFVQVSIEDEGIGIHKEDQAKLFNRFFRVDSPNTKTIAGFGVGLYICEEIIKKHQGKIWMESEMGKGSTFYFIIPLIGAPTSKENHTGLD</sequence>
<dbReference type="GO" id="GO:0005524">
    <property type="term" value="F:ATP binding"/>
    <property type="evidence" value="ECO:0007669"/>
    <property type="project" value="UniProtKB-KW"/>
</dbReference>
<reference evidence="17" key="1">
    <citation type="submission" date="2018-05" db="EMBL/GenBank/DDBJ databases">
        <title>Pedobacter paludis sp. nov., isolated from wetland soil.</title>
        <authorList>
            <person name="Zhang Y."/>
        </authorList>
    </citation>
    <scope>NUCLEOTIDE SEQUENCE [LARGE SCALE GENOMIC DNA]</scope>
    <source>
        <strain evidence="17">R-8</strain>
    </source>
</reference>
<evidence type="ECO:0000256" key="8">
    <source>
        <dbReference type="ARBA" id="ARBA00022777"/>
    </source>
</evidence>
<dbReference type="PANTHER" id="PTHR42878:SF7">
    <property type="entry name" value="SENSOR HISTIDINE KINASE GLRK"/>
    <property type="match status" value="1"/>
</dbReference>
<dbReference type="InterPro" id="IPR035965">
    <property type="entry name" value="PAS-like_dom_sf"/>
</dbReference>
<comment type="caution">
    <text evidence="16">The sequence shown here is derived from an EMBL/GenBank/DDBJ whole genome shotgun (WGS) entry which is preliminary data.</text>
</comment>
<evidence type="ECO:0000256" key="7">
    <source>
        <dbReference type="ARBA" id="ARBA00022741"/>
    </source>
</evidence>
<keyword evidence="10" id="KW-1133">Transmembrane helix</keyword>
<evidence type="ECO:0000256" key="10">
    <source>
        <dbReference type="ARBA" id="ARBA00022989"/>
    </source>
</evidence>
<keyword evidence="11" id="KW-0902">Two-component regulatory system</keyword>
<evidence type="ECO:0000256" key="5">
    <source>
        <dbReference type="ARBA" id="ARBA00022679"/>
    </source>
</evidence>
<dbReference type="InterPro" id="IPR003661">
    <property type="entry name" value="HisK_dim/P_dom"/>
</dbReference>
<dbReference type="Gene3D" id="1.10.287.130">
    <property type="match status" value="1"/>
</dbReference>
<dbReference type="FunFam" id="3.30.565.10:FF:000006">
    <property type="entry name" value="Sensor histidine kinase WalK"/>
    <property type="match status" value="1"/>
</dbReference>
<dbReference type="GO" id="GO:0030295">
    <property type="term" value="F:protein kinase activator activity"/>
    <property type="evidence" value="ECO:0007669"/>
    <property type="project" value="TreeGrafter"/>
</dbReference>
<dbReference type="SMART" id="SM00387">
    <property type="entry name" value="HATPase_c"/>
    <property type="match status" value="1"/>
</dbReference>
<feature type="domain" description="PAC" evidence="15">
    <location>
        <begin position="560"/>
        <end position="613"/>
    </location>
</feature>
<dbReference type="CDD" id="cd00082">
    <property type="entry name" value="HisKA"/>
    <property type="match status" value="1"/>
</dbReference>
<dbReference type="Pfam" id="PF02518">
    <property type="entry name" value="HATPase_c"/>
    <property type="match status" value="1"/>
</dbReference>
<dbReference type="RefSeq" id="WP_109928403.1">
    <property type="nucleotide sequence ID" value="NZ_QGNY01000001.1"/>
</dbReference>
<dbReference type="GO" id="GO:0016020">
    <property type="term" value="C:membrane"/>
    <property type="evidence" value="ECO:0007669"/>
    <property type="project" value="UniProtKB-SubCell"/>
</dbReference>
<comment type="subcellular location">
    <subcellularLocation>
        <location evidence="2">Membrane</location>
        <topology evidence="2">Multi-pass membrane protein</topology>
    </subcellularLocation>
</comment>
<dbReference type="SUPFAM" id="SSF55785">
    <property type="entry name" value="PYP-like sensor domain (PAS domain)"/>
    <property type="match status" value="3"/>
</dbReference>
<keyword evidence="7" id="KW-0547">Nucleotide-binding</keyword>
<evidence type="ECO:0000256" key="3">
    <source>
        <dbReference type="ARBA" id="ARBA00012438"/>
    </source>
</evidence>
<evidence type="ECO:0000256" key="2">
    <source>
        <dbReference type="ARBA" id="ARBA00004141"/>
    </source>
</evidence>
<dbReference type="EC" id="2.7.13.3" evidence="3"/>
<dbReference type="AlphaFoldDB" id="A0A317F5G9"/>
<evidence type="ECO:0000313" key="17">
    <source>
        <dbReference type="Proteomes" id="UP000245391"/>
    </source>
</evidence>
<organism evidence="16 17">
    <name type="scientific">Pedobacter paludis</name>
    <dbReference type="NCBI Taxonomy" id="2203212"/>
    <lineage>
        <taxon>Bacteria</taxon>
        <taxon>Pseudomonadati</taxon>
        <taxon>Bacteroidota</taxon>
        <taxon>Sphingobacteriia</taxon>
        <taxon>Sphingobacteriales</taxon>
        <taxon>Sphingobacteriaceae</taxon>
        <taxon>Pedobacter</taxon>
    </lineage>
</organism>
<dbReference type="GO" id="GO:0000155">
    <property type="term" value="F:phosphorelay sensor kinase activity"/>
    <property type="evidence" value="ECO:0007669"/>
    <property type="project" value="InterPro"/>
</dbReference>
<accession>A0A317F5G9</accession>
<evidence type="ECO:0000313" key="16">
    <source>
        <dbReference type="EMBL" id="PWS33822.1"/>
    </source>
</evidence>
<evidence type="ECO:0000256" key="1">
    <source>
        <dbReference type="ARBA" id="ARBA00000085"/>
    </source>
</evidence>
<dbReference type="InterPro" id="IPR000700">
    <property type="entry name" value="PAS-assoc_C"/>
</dbReference>
<dbReference type="InterPro" id="IPR036097">
    <property type="entry name" value="HisK_dim/P_sf"/>
</dbReference>
<keyword evidence="5" id="KW-0808">Transferase</keyword>
<evidence type="ECO:0000259" key="14">
    <source>
        <dbReference type="PROSITE" id="PS50109"/>
    </source>
</evidence>
<dbReference type="PANTHER" id="PTHR42878">
    <property type="entry name" value="TWO-COMPONENT HISTIDINE KINASE"/>
    <property type="match status" value="1"/>
</dbReference>
<keyword evidence="17" id="KW-1185">Reference proteome</keyword>
<comment type="catalytic activity">
    <reaction evidence="1">
        <text>ATP + protein L-histidine = ADP + protein N-phospho-L-histidine.</text>
        <dbReference type="EC" id="2.7.13.3"/>
    </reaction>
</comment>
<dbReference type="PROSITE" id="PS50109">
    <property type="entry name" value="HIS_KIN"/>
    <property type="match status" value="1"/>
</dbReference>
<evidence type="ECO:0000256" key="9">
    <source>
        <dbReference type="ARBA" id="ARBA00022840"/>
    </source>
</evidence>
<dbReference type="NCBIfam" id="TIGR00229">
    <property type="entry name" value="sensory_box"/>
    <property type="match status" value="1"/>
</dbReference>
<dbReference type="InterPro" id="IPR003594">
    <property type="entry name" value="HATPase_dom"/>
</dbReference>